<keyword evidence="2" id="KW-1003">Cell membrane</keyword>
<accession>A0A1I8GI89</accession>
<comment type="subcellular location">
    <subcellularLocation>
        <location evidence="13">Synaptic cell membrane</location>
        <topology evidence="13">Multi-pass membrane protein</topology>
    </subcellularLocation>
</comment>
<evidence type="ECO:0000256" key="12">
    <source>
        <dbReference type="ARBA" id="ARBA00023303"/>
    </source>
</evidence>
<name>A0A1I8GI89_9PLAT</name>
<proteinExistence type="inferred from homology"/>
<evidence type="ECO:0000256" key="8">
    <source>
        <dbReference type="ARBA" id="ARBA00023157"/>
    </source>
</evidence>
<evidence type="ECO:0000256" key="9">
    <source>
        <dbReference type="ARBA" id="ARBA00023170"/>
    </source>
</evidence>
<reference evidence="16" key="1">
    <citation type="submission" date="2016-11" db="UniProtKB">
        <authorList>
            <consortium name="WormBaseParasite"/>
        </authorList>
    </citation>
    <scope>IDENTIFICATION</scope>
</reference>
<dbReference type="SUPFAM" id="SSF90112">
    <property type="entry name" value="Neurotransmitter-gated ion-channel transmembrane pore"/>
    <property type="match status" value="1"/>
</dbReference>
<dbReference type="GO" id="GO:0004888">
    <property type="term" value="F:transmembrane signaling receptor activity"/>
    <property type="evidence" value="ECO:0007669"/>
    <property type="project" value="InterPro"/>
</dbReference>
<evidence type="ECO:0000256" key="6">
    <source>
        <dbReference type="ARBA" id="ARBA00023065"/>
    </source>
</evidence>
<evidence type="ECO:0000256" key="7">
    <source>
        <dbReference type="ARBA" id="ARBA00023136"/>
    </source>
</evidence>
<keyword evidence="3 14" id="KW-0812">Transmembrane</keyword>
<dbReference type="OrthoDB" id="5975154at2759"/>
<dbReference type="InterPro" id="IPR006201">
    <property type="entry name" value="Neur_channel"/>
</dbReference>
<evidence type="ECO:0000256" key="4">
    <source>
        <dbReference type="ARBA" id="ARBA00022989"/>
    </source>
</evidence>
<evidence type="ECO:0000256" key="13">
    <source>
        <dbReference type="ARBA" id="ARBA00034099"/>
    </source>
</evidence>
<feature type="transmembrane region" description="Helical" evidence="14">
    <location>
        <begin position="341"/>
        <end position="362"/>
    </location>
</feature>
<keyword evidence="12 14" id="KW-0407">Ion channel</keyword>
<evidence type="ECO:0000256" key="11">
    <source>
        <dbReference type="ARBA" id="ARBA00023286"/>
    </source>
</evidence>
<dbReference type="InterPro" id="IPR038050">
    <property type="entry name" value="Neuro_actylchol_rec"/>
</dbReference>
<keyword evidence="1 14" id="KW-0813">Transport</keyword>
<dbReference type="SUPFAM" id="SSF63712">
    <property type="entry name" value="Nicotinic receptor ligand binding domain-like"/>
    <property type="match status" value="1"/>
</dbReference>
<dbReference type="InterPro" id="IPR006202">
    <property type="entry name" value="Neur_chan_lig-bd"/>
</dbReference>
<keyword evidence="8" id="KW-1015">Disulfide bond</keyword>
<keyword evidence="4 14" id="KW-1133">Transmembrane helix</keyword>
<keyword evidence="9" id="KW-0675">Receptor</keyword>
<dbReference type="PROSITE" id="PS00236">
    <property type="entry name" value="NEUROTR_ION_CHANNEL"/>
    <property type="match status" value="1"/>
</dbReference>
<evidence type="ECO:0000313" key="15">
    <source>
        <dbReference type="Proteomes" id="UP000095280"/>
    </source>
</evidence>
<dbReference type="FunFam" id="2.70.170.10:FF:000013">
    <property type="entry name" value="Acetylcholine receptor subunit alpha"/>
    <property type="match status" value="1"/>
</dbReference>
<dbReference type="Pfam" id="PF02932">
    <property type="entry name" value="Neur_chan_memb"/>
    <property type="match status" value="1"/>
</dbReference>
<dbReference type="Pfam" id="PF02931">
    <property type="entry name" value="Neur_chan_LBD"/>
    <property type="match status" value="1"/>
</dbReference>
<dbReference type="CDD" id="cd19064">
    <property type="entry name" value="LGIC_TM_nAChR"/>
    <property type="match status" value="1"/>
</dbReference>
<evidence type="ECO:0000256" key="14">
    <source>
        <dbReference type="RuleBase" id="RU000687"/>
    </source>
</evidence>
<protein>
    <submittedName>
        <fullName evidence="16">Neur_chan_LBD domain-containing protein</fullName>
    </submittedName>
</protein>
<dbReference type="InterPro" id="IPR036734">
    <property type="entry name" value="Neur_chan_lig-bd_sf"/>
</dbReference>
<dbReference type="PANTHER" id="PTHR18945">
    <property type="entry name" value="NEUROTRANSMITTER GATED ION CHANNEL"/>
    <property type="match status" value="1"/>
</dbReference>
<comment type="similarity">
    <text evidence="14">Belongs to the ligand-gated ion channel (TC 1.A.9) family.</text>
</comment>
<feature type="transmembrane region" description="Helical" evidence="14">
    <location>
        <begin position="311"/>
        <end position="335"/>
    </location>
</feature>
<dbReference type="PRINTS" id="PR00254">
    <property type="entry name" value="NICOTINICR"/>
</dbReference>
<dbReference type="WBParaSite" id="maker-uti_cns_0002092-snap-gene-0.10-mRNA-1">
    <property type="protein sequence ID" value="maker-uti_cns_0002092-snap-gene-0.10-mRNA-1"/>
    <property type="gene ID" value="maker-uti_cns_0002092-snap-gene-0.10"/>
</dbReference>
<evidence type="ECO:0000256" key="10">
    <source>
        <dbReference type="ARBA" id="ARBA00023180"/>
    </source>
</evidence>
<dbReference type="AlphaFoldDB" id="A0A1I8GI89"/>
<dbReference type="InterPro" id="IPR036719">
    <property type="entry name" value="Neuro-gated_channel_TM_sf"/>
</dbReference>
<sequence length="552" mass="62411">MAPLQNAGRCWYQAWNSWLALLPLTALLLLSGAVKPTACDVDPALDQLYRRFYTNREGYKYARPVANVSEPVIMYMNLSLVQLMNVDEKNQIISLNLWVYQEWHDPFFRWDPGEYGGISKIILPSDGLWTPDVVLYSNTGTNWDLSATSTRVKVNNKGLVVWKPPITYDSSCDINVEFFPFDTQDCKLKMGTWTYHGLHIDMRHVAQKVDDNGRNRRNFDNCESDIDYAIDLADYVESAEWDLMRVSATRNIVKYACCVEPYLDITFLVTFRRQPLFYGTNLIAPCIAISCLTSFVFLLPSDTQEKMTLSTFILLALTVFLLLVFDLTPTTSLVVPLITKYLLFTMILISLSLFVSTVVLNVRYSPPDIYRVPPWAKRLFLQVLPGPLMMDRPNVDDGDGCEAEDSSETARFQGVHDDEGGDSDSDAGSSGSCSSLSRRIHRYSQPGASRADRECLASILSALRGVRSIAKRIRDSESVANTEEEWKYIALILDRIFLYCFGLSSVVGMLGIFLQAPTLTDNKDPLRASKFLEYESNINFTRRCGVGYQATS</sequence>
<dbReference type="InterPro" id="IPR002394">
    <property type="entry name" value="Nicotinic_acetylcholine_rcpt"/>
</dbReference>
<keyword evidence="11" id="KW-1071">Ligand-gated ion channel</keyword>
<dbReference type="Gene3D" id="2.70.170.10">
    <property type="entry name" value="Neurotransmitter-gated ion-channel ligand-binding domain"/>
    <property type="match status" value="1"/>
</dbReference>
<evidence type="ECO:0000256" key="5">
    <source>
        <dbReference type="ARBA" id="ARBA00023018"/>
    </source>
</evidence>
<dbReference type="InterPro" id="IPR006029">
    <property type="entry name" value="Neurotrans-gated_channel_TM"/>
</dbReference>
<feature type="transmembrane region" description="Helical" evidence="14">
    <location>
        <begin position="276"/>
        <end position="299"/>
    </location>
</feature>
<keyword evidence="5" id="KW-0770">Synapse</keyword>
<dbReference type="GO" id="GO:0022848">
    <property type="term" value="F:acetylcholine-gated monoatomic cation-selective channel activity"/>
    <property type="evidence" value="ECO:0007669"/>
    <property type="project" value="InterPro"/>
</dbReference>
<dbReference type="STRING" id="282301.A0A1I8GI89"/>
<keyword evidence="7 14" id="KW-0472">Membrane</keyword>
<keyword evidence="10" id="KW-0325">Glycoprotein</keyword>
<organism evidence="15 16">
    <name type="scientific">Macrostomum lignano</name>
    <dbReference type="NCBI Taxonomy" id="282301"/>
    <lineage>
        <taxon>Eukaryota</taxon>
        <taxon>Metazoa</taxon>
        <taxon>Spiralia</taxon>
        <taxon>Lophotrochozoa</taxon>
        <taxon>Platyhelminthes</taxon>
        <taxon>Rhabditophora</taxon>
        <taxon>Macrostomorpha</taxon>
        <taxon>Macrostomida</taxon>
        <taxon>Macrostomidae</taxon>
        <taxon>Macrostomum</taxon>
    </lineage>
</organism>
<evidence type="ECO:0000256" key="3">
    <source>
        <dbReference type="ARBA" id="ARBA00022692"/>
    </source>
</evidence>
<dbReference type="PRINTS" id="PR00252">
    <property type="entry name" value="NRIONCHANNEL"/>
</dbReference>
<evidence type="ECO:0000313" key="16">
    <source>
        <dbReference type="WBParaSite" id="maker-uti_cns_0002092-snap-gene-0.10-mRNA-1"/>
    </source>
</evidence>
<dbReference type="InterPro" id="IPR018000">
    <property type="entry name" value="Neurotransmitter_ion_chnl_CS"/>
</dbReference>
<dbReference type="Gene3D" id="1.20.58.390">
    <property type="entry name" value="Neurotransmitter-gated ion-channel transmembrane domain"/>
    <property type="match status" value="2"/>
</dbReference>
<dbReference type="Proteomes" id="UP000095280">
    <property type="component" value="Unplaced"/>
</dbReference>
<keyword evidence="15" id="KW-1185">Reference proteome</keyword>
<keyword evidence="6 14" id="KW-0406">Ion transport</keyword>
<feature type="transmembrane region" description="Helical" evidence="14">
    <location>
        <begin position="496"/>
        <end position="516"/>
    </location>
</feature>
<evidence type="ECO:0000256" key="2">
    <source>
        <dbReference type="ARBA" id="ARBA00022475"/>
    </source>
</evidence>
<dbReference type="GO" id="GO:0045211">
    <property type="term" value="C:postsynaptic membrane"/>
    <property type="evidence" value="ECO:0007669"/>
    <property type="project" value="InterPro"/>
</dbReference>
<evidence type="ECO:0000256" key="1">
    <source>
        <dbReference type="ARBA" id="ARBA00022448"/>
    </source>
</evidence>